<dbReference type="GO" id="GO:0008270">
    <property type="term" value="F:zinc ion binding"/>
    <property type="evidence" value="ECO:0007669"/>
    <property type="project" value="InterPro"/>
</dbReference>
<gene>
    <name evidence="2" type="ORF">Esi_0348_0008</name>
</gene>
<dbReference type="Proteomes" id="UP000002630">
    <property type="component" value="Unassembled WGS sequence"/>
</dbReference>
<name>D7FYM9_ECTSI</name>
<accession>D7FYM9</accession>
<feature type="region of interest" description="Disordered" evidence="1">
    <location>
        <begin position="161"/>
        <end position="186"/>
    </location>
</feature>
<dbReference type="AlphaFoldDB" id="D7FYM9"/>
<dbReference type="SUPFAM" id="SSF57701">
    <property type="entry name" value="Zn2/Cys6 DNA-binding domain"/>
    <property type="match status" value="1"/>
</dbReference>
<dbReference type="InterPro" id="IPR036864">
    <property type="entry name" value="Zn2-C6_fun-type_DNA-bd_sf"/>
</dbReference>
<feature type="region of interest" description="Disordered" evidence="1">
    <location>
        <begin position="349"/>
        <end position="375"/>
    </location>
</feature>
<evidence type="ECO:0008006" key="4">
    <source>
        <dbReference type="Google" id="ProtNLM"/>
    </source>
</evidence>
<evidence type="ECO:0000313" key="3">
    <source>
        <dbReference type="Proteomes" id="UP000002630"/>
    </source>
</evidence>
<dbReference type="EMBL" id="FN649760">
    <property type="protein sequence ID" value="CBJ32571.1"/>
    <property type="molecule type" value="Genomic_DNA"/>
</dbReference>
<reference evidence="2 3" key="1">
    <citation type="journal article" date="2010" name="Nature">
        <title>The Ectocarpus genome and the independent evolution of multicellularity in brown algae.</title>
        <authorList>
            <person name="Cock J.M."/>
            <person name="Sterck L."/>
            <person name="Rouze P."/>
            <person name="Scornet D."/>
            <person name="Allen A.E."/>
            <person name="Amoutzias G."/>
            <person name="Anthouard V."/>
            <person name="Artiguenave F."/>
            <person name="Aury J.M."/>
            <person name="Badger J.H."/>
            <person name="Beszteri B."/>
            <person name="Billiau K."/>
            <person name="Bonnet E."/>
            <person name="Bothwell J.H."/>
            <person name="Bowler C."/>
            <person name="Boyen C."/>
            <person name="Brownlee C."/>
            <person name="Carrano C.J."/>
            <person name="Charrier B."/>
            <person name="Cho G.Y."/>
            <person name="Coelho S.M."/>
            <person name="Collen J."/>
            <person name="Corre E."/>
            <person name="Da Silva C."/>
            <person name="Delage L."/>
            <person name="Delaroque N."/>
            <person name="Dittami S.M."/>
            <person name="Doulbeau S."/>
            <person name="Elias M."/>
            <person name="Farnham G."/>
            <person name="Gachon C.M."/>
            <person name="Gschloessl B."/>
            <person name="Heesch S."/>
            <person name="Jabbari K."/>
            <person name="Jubin C."/>
            <person name="Kawai H."/>
            <person name="Kimura K."/>
            <person name="Kloareg B."/>
            <person name="Kupper F.C."/>
            <person name="Lang D."/>
            <person name="Le Bail A."/>
            <person name="Leblanc C."/>
            <person name="Lerouge P."/>
            <person name="Lohr M."/>
            <person name="Lopez P.J."/>
            <person name="Martens C."/>
            <person name="Maumus F."/>
            <person name="Michel G."/>
            <person name="Miranda-Saavedra D."/>
            <person name="Morales J."/>
            <person name="Moreau H."/>
            <person name="Motomura T."/>
            <person name="Nagasato C."/>
            <person name="Napoli C.A."/>
            <person name="Nelson D.R."/>
            <person name="Nyvall-Collen P."/>
            <person name="Peters A.F."/>
            <person name="Pommier C."/>
            <person name="Potin P."/>
            <person name="Poulain J."/>
            <person name="Quesneville H."/>
            <person name="Read B."/>
            <person name="Rensing S.A."/>
            <person name="Ritter A."/>
            <person name="Rousvoal S."/>
            <person name="Samanta M."/>
            <person name="Samson G."/>
            <person name="Schroeder D.C."/>
            <person name="Segurens B."/>
            <person name="Strittmatter M."/>
            <person name="Tonon T."/>
            <person name="Tregear J.W."/>
            <person name="Valentin K."/>
            <person name="von Dassow P."/>
            <person name="Yamagishi T."/>
            <person name="Van de Peer Y."/>
            <person name="Wincker P."/>
        </authorList>
    </citation>
    <scope>NUCLEOTIDE SEQUENCE [LARGE SCALE GENOMIC DNA]</scope>
    <source>
        <strain evidence="3">Ec32 / CCAP1310/4</strain>
    </source>
</reference>
<evidence type="ECO:0000313" key="2">
    <source>
        <dbReference type="EMBL" id="CBJ32571.1"/>
    </source>
</evidence>
<dbReference type="OrthoDB" id="434972at2759"/>
<feature type="compositionally biased region" description="Low complexity" evidence="1">
    <location>
        <begin position="349"/>
        <end position="362"/>
    </location>
</feature>
<organism evidence="2 3">
    <name type="scientific">Ectocarpus siliculosus</name>
    <name type="common">Brown alga</name>
    <name type="synonym">Conferva siliculosa</name>
    <dbReference type="NCBI Taxonomy" id="2880"/>
    <lineage>
        <taxon>Eukaryota</taxon>
        <taxon>Sar</taxon>
        <taxon>Stramenopiles</taxon>
        <taxon>Ochrophyta</taxon>
        <taxon>PX clade</taxon>
        <taxon>Phaeophyceae</taxon>
        <taxon>Ectocarpales</taxon>
        <taxon>Ectocarpaceae</taxon>
        <taxon>Ectocarpus</taxon>
    </lineage>
</organism>
<proteinExistence type="predicted"/>
<keyword evidence="3" id="KW-1185">Reference proteome</keyword>
<sequence>MDPRSNTRRNCDYCVEKKVRCSGRIEGGACHYCARKDHVCVFSLKQKPGPKCNRHIGEGAPPFREESLGVDAISSAAAALSLSGSKPGLAAAMAWSQSAKGKRGGRGSTSRAFSAADKRPFAPGSVGDGIGNRDHVMDEAGGGPPAASFLDVGCYGGGGRAANGDSTTVLPPTPIDGKVGGSSGSFLEFPHKPAAFEASAKEDELIDELLGQLETEEDAVEAQQDPQQEQKPHKQLTPPPKKKVKVNQISGPDQAGPDNGLRRLWNQAAPAPPCQAVAAPPRDAASASRPPRPGSLNPAITATQRVVSAAAASAAAATMTTEAAAAAAVAAAAASAVVTATGPAGVAATGSTVQQEQQQQQQPRPLSRIKSINSNGNGSWRRLLNHRSSFILENGGDVCGPGGGLLTSCSSWSERGGGGGGGDGVSRAQSPVFEINDVAAEPFGEPAALATAAAGPVQQRGFQGSAGGLGAVAEPLQSVTHVRTLPYGMTDWLLPAGVTPNGDLLEAVSGVPAAGMLTAADNHGAVPPLAGGGGAVSCGVVTGGDYQF</sequence>
<dbReference type="GO" id="GO:0000981">
    <property type="term" value="F:DNA-binding transcription factor activity, RNA polymerase II-specific"/>
    <property type="evidence" value="ECO:0007669"/>
    <property type="project" value="InterPro"/>
</dbReference>
<evidence type="ECO:0000256" key="1">
    <source>
        <dbReference type="SAM" id="MobiDB-lite"/>
    </source>
</evidence>
<feature type="region of interest" description="Disordered" evidence="1">
    <location>
        <begin position="216"/>
        <end position="298"/>
    </location>
</feature>
<dbReference type="InParanoid" id="D7FYM9"/>
<feature type="compositionally biased region" description="Low complexity" evidence="1">
    <location>
        <begin position="274"/>
        <end position="289"/>
    </location>
</feature>
<protein>
    <recommendedName>
        <fullName evidence="4">Zn(2)-C6 fungal-type domain-containing protein</fullName>
    </recommendedName>
</protein>